<dbReference type="InterPro" id="IPR032675">
    <property type="entry name" value="LRR_dom_sf"/>
</dbReference>
<dbReference type="GO" id="GO:0005886">
    <property type="term" value="C:plasma membrane"/>
    <property type="evidence" value="ECO:0007669"/>
    <property type="project" value="UniProtKB-SubCell"/>
</dbReference>
<dbReference type="PANTHER" id="PTHR48061:SF49">
    <property type="entry name" value="DISEASE RESISTANCE FAMILY PROTEIN_LRR PROTEIN"/>
    <property type="match status" value="1"/>
</dbReference>
<evidence type="ECO:0000256" key="2">
    <source>
        <dbReference type="ARBA" id="ARBA00004191"/>
    </source>
</evidence>
<evidence type="ECO:0000256" key="1">
    <source>
        <dbReference type="ARBA" id="ARBA00004170"/>
    </source>
</evidence>
<evidence type="ECO:0000256" key="10">
    <source>
        <dbReference type="ARBA" id="ARBA00022729"/>
    </source>
</evidence>
<keyword evidence="11" id="KW-0677">Repeat</keyword>
<dbReference type="Pfam" id="PF23598">
    <property type="entry name" value="LRR_14"/>
    <property type="match status" value="1"/>
</dbReference>
<dbReference type="SUPFAM" id="SSF52058">
    <property type="entry name" value="L domain-like"/>
    <property type="match status" value="3"/>
</dbReference>
<keyword evidence="5" id="KW-1003">Cell membrane</keyword>
<evidence type="ECO:0000256" key="13">
    <source>
        <dbReference type="ARBA" id="ARBA00022989"/>
    </source>
</evidence>
<evidence type="ECO:0000256" key="16">
    <source>
        <dbReference type="ARBA" id="ARBA00023170"/>
    </source>
</evidence>
<keyword evidence="14" id="KW-0472">Membrane</keyword>
<dbReference type="FunFam" id="3.80.10.10:FF:000095">
    <property type="entry name" value="LRR receptor-like serine/threonine-protein kinase GSO1"/>
    <property type="match status" value="1"/>
</dbReference>
<evidence type="ECO:0000256" key="15">
    <source>
        <dbReference type="ARBA" id="ARBA00023157"/>
    </source>
</evidence>
<evidence type="ECO:0000313" key="22">
    <source>
        <dbReference type="Proteomes" id="UP001386955"/>
    </source>
</evidence>
<sequence>MNSSDPITGAKSSEEDFDLDVWKSIAKVQRLTTLKKHQLTNASSIEDSFSLTSCPLLEFHLDVRNALLEKLCYTYKSSTMKIQLISTLAVTTFYWLCLCQHKFVASGQCLNDQKSLLLQFKNNVTFTSTADLSNSRLKQWNASDDCCIWLGVSCDQQGYITGLDLSVEPISGVLDDSNALFSLQHLQSLILSHTNFTGVFPHTVGNLSNLSELDLSYCGFNGKIPNSLSNLTKLSYLVLPNNMFTGPTTSFGMPKNLMHLDLSGNYLNGTIPLSHFQGLHNLVHVDLSNNSFTGSIPSSLFKLPSLQELQLSHNKFSQLDEFINVTLPRLELLHIFVNNLSGRIPPFLFMLPQLKFLELDHNQFSHIDEFLNVSCSVLRILDLSSNNLSGSFPTSILQLTTLSVLRLSSNKFNGLVELNKIFNELKHLTELDLSYNNFSVNASVTHDDPSSFPRITDLFLATCNLNKIPAFLRNMSTLASLDISDNQIGGIVPNWIWKTYFYINISHNLFTHLEGPLQNLTANLFVLDLHHNKLQGSMPPFPEQVQYVDYSNNKFSSIIPQDIGNYLSSILFLSLSNNTLYGSIPDSLCNASNVKVLDLSLNNISGTIPTCLIMMSGTLEILNLKNNNLSGPIPDRIPTSCDLWTLNLHGNLLDGPIPQSLAHCSKLEVLDLGFNQIIGSFPCFLKEISALRILVLRNNKLQGSISCSKGNKTWEMLQIMDIAFNKFSGKLPGKYFTTWKRKVMPNESEAGSKLIEKQFKFYGDFYYQDSVTVTYKGLQLEFVKILTFLTSIDFSSNNFDGPIPDDLMDFRTLCILNLSNNALFGEIPSSIGNLKLLESLDLSQNSLSGKIPLQLASLSFLSYLNLSFNHLVGKIPTGTQIQTFPASSFEGNDKLYGPPLTKEEDGNESRILPQQECERIACTIDWNFISVELGLIFGHGIVFFPVLIWKRWRVWYWELIHKILCWIFPRIYLQYATQRGKTYVTLRWWHG</sequence>
<keyword evidence="16" id="KW-0675">Receptor</keyword>
<dbReference type="PROSITE" id="PS51450">
    <property type="entry name" value="LRR"/>
    <property type="match status" value="2"/>
</dbReference>
<dbReference type="Pfam" id="PF08263">
    <property type="entry name" value="LRRNT_2"/>
    <property type="match status" value="1"/>
</dbReference>
<comment type="caution">
    <text evidence="21">The sequence shown here is derived from an EMBL/GenBank/DDBJ whole genome shotgun (WGS) entry which is preliminary data.</text>
</comment>
<name>A0AAN9S9X6_PSOTE</name>
<keyword evidence="9" id="KW-0812">Transmembrane</keyword>
<accession>A0AAN9S9X6</accession>
<evidence type="ECO:0000259" key="19">
    <source>
        <dbReference type="Pfam" id="PF08263"/>
    </source>
</evidence>
<feature type="domain" description="Leucine-rich repeat-containing N-terminal plant-type" evidence="19">
    <location>
        <begin position="110"/>
        <end position="155"/>
    </location>
</feature>
<dbReference type="GO" id="GO:0006952">
    <property type="term" value="P:defense response"/>
    <property type="evidence" value="ECO:0007669"/>
    <property type="project" value="UniProtKB-KW"/>
</dbReference>
<dbReference type="Pfam" id="PF00560">
    <property type="entry name" value="LRR_1"/>
    <property type="match status" value="8"/>
</dbReference>
<feature type="domain" description="Disease resistance R13L4/SHOC-2-like LRR" evidence="20">
    <location>
        <begin position="182"/>
        <end position="361"/>
    </location>
</feature>
<keyword evidence="15" id="KW-1015">Disulfide bond</keyword>
<dbReference type="FunFam" id="3.80.10.10:FF:000400">
    <property type="entry name" value="Nuclear pore complex protein NUP107"/>
    <property type="match status" value="1"/>
</dbReference>
<dbReference type="InterPro" id="IPR046956">
    <property type="entry name" value="RLP23-like"/>
</dbReference>
<dbReference type="Proteomes" id="UP001386955">
    <property type="component" value="Unassembled WGS sequence"/>
</dbReference>
<evidence type="ECO:0000256" key="4">
    <source>
        <dbReference type="ARBA" id="ARBA00009592"/>
    </source>
</evidence>
<evidence type="ECO:0000256" key="8">
    <source>
        <dbReference type="ARBA" id="ARBA00022614"/>
    </source>
</evidence>
<keyword evidence="8" id="KW-0433">Leucine-rich repeat</keyword>
<evidence type="ECO:0000256" key="9">
    <source>
        <dbReference type="ARBA" id="ARBA00022692"/>
    </source>
</evidence>
<keyword evidence="12" id="KW-0611">Plant defense</keyword>
<dbReference type="PRINTS" id="PR00019">
    <property type="entry name" value="LEURICHRPT"/>
</dbReference>
<evidence type="ECO:0000259" key="20">
    <source>
        <dbReference type="Pfam" id="PF23598"/>
    </source>
</evidence>
<keyword evidence="22" id="KW-1185">Reference proteome</keyword>
<keyword evidence="13" id="KW-1133">Transmembrane helix</keyword>
<evidence type="ECO:0000256" key="18">
    <source>
        <dbReference type="ARBA" id="ARBA00038043"/>
    </source>
</evidence>
<comment type="similarity">
    <text evidence="4">Belongs to the RLP family.</text>
</comment>
<dbReference type="InterPro" id="IPR013210">
    <property type="entry name" value="LRR_N_plant-typ"/>
</dbReference>
<dbReference type="InterPro" id="IPR001611">
    <property type="entry name" value="Leu-rich_rpt"/>
</dbReference>
<evidence type="ECO:0000256" key="14">
    <source>
        <dbReference type="ARBA" id="ARBA00023136"/>
    </source>
</evidence>
<comment type="subcellular location">
    <subcellularLocation>
        <location evidence="3">Cell membrane</location>
        <topology evidence="3">Single-pass type I membrane protein</topology>
    </subcellularLocation>
    <subcellularLocation>
        <location evidence="1">Membrane</location>
        <topology evidence="1">Peripheral membrane protein</topology>
    </subcellularLocation>
    <subcellularLocation>
        <location evidence="2">Secreted</location>
        <location evidence="2">Cell wall</location>
    </subcellularLocation>
</comment>
<dbReference type="Gene3D" id="3.80.10.10">
    <property type="entry name" value="Ribonuclease Inhibitor"/>
    <property type="match status" value="4"/>
</dbReference>
<evidence type="ECO:0008006" key="23">
    <source>
        <dbReference type="Google" id="ProtNLM"/>
    </source>
</evidence>
<evidence type="ECO:0000256" key="7">
    <source>
        <dbReference type="ARBA" id="ARBA00022525"/>
    </source>
</evidence>
<evidence type="ECO:0000256" key="5">
    <source>
        <dbReference type="ARBA" id="ARBA00022475"/>
    </source>
</evidence>
<dbReference type="PANTHER" id="PTHR48061">
    <property type="entry name" value="LEUCINE-RICH REPEAT RECEPTOR PROTEIN KINASE EMS1-LIKE-RELATED"/>
    <property type="match status" value="1"/>
</dbReference>
<evidence type="ECO:0000256" key="11">
    <source>
        <dbReference type="ARBA" id="ARBA00022737"/>
    </source>
</evidence>
<dbReference type="GO" id="GO:0099402">
    <property type="term" value="P:plant organ development"/>
    <property type="evidence" value="ECO:0007669"/>
    <property type="project" value="UniProtKB-ARBA"/>
</dbReference>
<organism evidence="21 22">
    <name type="scientific">Psophocarpus tetragonolobus</name>
    <name type="common">Winged bean</name>
    <name type="synonym">Dolichos tetragonolobus</name>
    <dbReference type="NCBI Taxonomy" id="3891"/>
    <lineage>
        <taxon>Eukaryota</taxon>
        <taxon>Viridiplantae</taxon>
        <taxon>Streptophyta</taxon>
        <taxon>Embryophyta</taxon>
        <taxon>Tracheophyta</taxon>
        <taxon>Spermatophyta</taxon>
        <taxon>Magnoliopsida</taxon>
        <taxon>eudicotyledons</taxon>
        <taxon>Gunneridae</taxon>
        <taxon>Pentapetalae</taxon>
        <taxon>rosids</taxon>
        <taxon>fabids</taxon>
        <taxon>Fabales</taxon>
        <taxon>Fabaceae</taxon>
        <taxon>Papilionoideae</taxon>
        <taxon>50 kb inversion clade</taxon>
        <taxon>NPAAA clade</taxon>
        <taxon>indigoferoid/millettioid clade</taxon>
        <taxon>Phaseoleae</taxon>
        <taxon>Psophocarpus</taxon>
    </lineage>
</organism>
<keyword evidence="6" id="KW-0134">Cell wall</keyword>
<dbReference type="InterPro" id="IPR055414">
    <property type="entry name" value="LRR_R13L4/SHOC2-like"/>
</dbReference>
<dbReference type="SMART" id="SM00369">
    <property type="entry name" value="LRR_TYP"/>
    <property type="match status" value="10"/>
</dbReference>
<evidence type="ECO:0000256" key="17">
    <source>
        <dbReference type="ARBA" id="ARBA00023180"/>
    </source>
</evidence>
<dbReference type="AlphaFoldDB" id="A0AAN9S9X6"/>
<dbReference type="FunFam" id="3.80.10.10:FF:000111">
    <property type="entry name" value="LRR receptor-like serine/threonine-protein kinase ERECTA"/>
    <property type="match status" value="1"/>
</dbReference>
<comment type="similarity">
    <text evidence="18">Belongs to the polygalacturonase-inhibiting protein family.</text>
</comment>
<protein>
    <recommendedName>
        <fullName evidence="23">Leucine-rich repeat-containing N-terminal plant-type domain-containing protein</fullName>
    </recommendedName>
</protein>
<gene>
    <name evidence="21" type="ORF">VNO78_25627</name>
</gene>
<evidence type="ECO:0000256" key="6">
    <source>
        <dbReference type="ARBA" id="ARBA00022512"/>
    </source>
</evidence>
<keyword evidence="17" id="KW-0325">Glycoprotein</keyword>
<dbReference type="InterPro" id="IPR003591">
    <property type="entry name" value="Leu-rich_rpt_typical-subtyp"/>
</dbReference>
<dbReference type="GO" id="GO:0009653">
    <property type="term" value="P:anatomical structure morphogenesis"/>
    <property type="evidence" value="ECO:0007669"/>
    <property type="project" value="UniProtKB-ARBA"/>
</dbReference>
<reference evidence="21 22" key="1">
    <citation type="submission" date="2024-01" db="EMBL/GenBank/DDBJ databases">
        <title>The genomes of 5 underutilized Papilionoideae crops provide insights into root nodulation and disease resistanc.</title>
        <authorList>
            <person name="Jiang F."/>
        </authorList>
    </citation>
    <scope>NUCLEOTIDE SEQUENCE [LARGE SCALE GENOMIC DNA]</scope>
    <source>
        <strain evidence="21">DUOXIRENSHENG_FW03</strain>
        <tissue evidence="21">Leaves</tissue>
    </source>
</reference>
<proteinExistence type="inferred from homology"/>
<keyword evidence="7" id="KW-0964">Secreted</keyword>
<keyword evidence="10" id="KW-0732">Signal</keyword>
<evidence type="ECO:0000313" key="21">
    <source>
        <dbReference type="EMBL" id="KAK7390324.1"/>
    </source>
</evidence>
<evidence type="ECO:0000256" key="12">
    <source>
        <dbReference type="ARBA" id="ARBA00022821"/>
    </source>
</evidence>
<evidence type="ECO:0000256" key="3">
    <source>
        <dbReference type="ARBA" id="ARBA00004251"/>
    </source>
</evidence>
<dbReference type="Pfam" id="PF13516">
    <property type="entry name" value="LRR_6"/>
    <property type="match status" value="2"/>
</dbReference>
<dbReference type="EMBL" id="JAYMYS010000006">
    <property type="protein sequence ID" value="KAK7390324.1"/>
    <property type="molecule type" value="Genomic_DNA"/>
</dbReference>